<comment type="subcellular location">
    <subcellularLocation>
        <location evidence="9">Cytoplasm</location>
    </subcellularLocation>
    <text evidence="9">About half TF is bound to the ribosome near the polypeptide exit tunnel while the other half is free in the cytoplasm.</text>
</comment>
<keyword evidence="7 9" id="KW-0413">Isomerase</keyword>
<protein>
    <recommendedName>
        <fullName evidence="4 9">Trigger factor</fullName>
        <shortName evidence="9">TF</shortName>
        <ecNumber evidence="3 9">5.2.1.8</ecNumber>
    </recommendedName>
    <alternativeName>
        <fullName evidence="8 9">PPIase</fullName>
    </alternativeName>
</protein>
<dbReference type="Proteomes" id="UP000187408">
    <property type="component" value="Unassembled WGS sequence"/>
</dbReference>
<keyword evidence="9" id="KW-0132">Cell division</keyword>
<keyword evidence="5 9" id="KW-0697">Rotamase</keyword>
<comment type="function">
    <text evidence="9">Involved in protein export. Acts as a chaperone by maintaining the newly synthesized protein in an open conformation. Functions as a peptidyl-prolyl cis-trans isomerase.</text>
</comment>
<comment type="catalytic activity">
    <reaction evidence="1 9">
        <text>[protein]-peptidylproline (omega=180) = [protein]-peptidylproline (omega=0)</text>
        <dbReference type="Rhea" id="RHEA:16237"/>
        <dbReference type="Rhea" id="RHEA-COMP:10747"/>
        <dbReference type="Rhea" id="RHEA-COMP:10748"/>
        <dbReference type="ChEBI" id="CHEBI:83833"/>
        <dbReference type="ChEBI" id="CHEBI:83834"/>
        <dbReference type="EC" id="5.2.1.8"/>
    </reaction>
</comment>
<dbReference type="Gene3D" id="1.10.3120.10">
    <property type="entry name" value="Trigger factor, C-terminal domain"/>
    <property type="match status" value="1"/>
</dbReference>
<reference evidence="14 15" key="1">
    <citation type="submission" date="2016-10" db="EMBL/GenBank/DDBJ databases">
        <title>Genome sequence of a sulfur-reducing bacterium Desulfurobacterium indicum K6013.</title>
        <authorList>
            <person name="Cao J."/>
            <person name="Shao Z."/>
            <person name="Alain K."/>
            <person name="Jebbar M."/>
        </authorList>
    </citation>
    <scope>NUCLEOTIDE SEQUENCE [LARGE SCALE GENOMIC DNA]</scope>
    <source>
        <strain evidence="14 15">K6013</strain>
    </source>
</reference>
<evidence type="ECO:0000256" key="3">
    <source>
        <dbReference type="ARBA" id="ARBA00013194"/>
    </source>
</evidence>
<feature type="domain" description="Trigger factor C-terminal" evidence="13">
    <location>
        <begin position="259"/>
        <end position="415"/>
    </location>
</feature>
<dbReference type="AlphaFoldDB" id="A0A1R1MKW6"/>
<evidence type="ECO:0000256" key="6">
    <source>
        <dbReference type="ARBA" id="ARBA00023186"/>
    </source>
</evidence>
<evidence type="ECO:0000256" key="8">
    <source>
        <dbReference type="ARBA" id="ARBA00029986"/>
    </source>
</evidence>
<dbReference type="InterPro" id="IPR008881">
    <property type="entry name" value="Trigger_fac_ribosome-bd_bac"/>
</dbReference>
<evidence type="ECO:0000259" key="13">
    <source>
        <dbReference type="Pfam" id="PF05698"/>
    </source>
</evidence>
<comment type="domain">
    <text evidence="9">Consists of 3 domains; the N-terminus binds the ribosome, the middle domain has PPIase activity, while the C-terminus has intrinsic chaperone activity on its own.</text>
</comment>
<dbReference type="GO" id="GO:0015031">
    <property type="term" value="P:protein transport"/>
    <property type="evidence" value="ECO:0007669"/>
    <property type="project" value="UniProtKB-UniRule"/>
</dbReference>
<comment type="caution">
    <text evidence="14">The sequence shown here is derived from an EMBL/GenBank/DDBJ whole genome shotgun (WGS) entry which is preliminary data.</text>
</comment>
<dbReference type="InterPro" id="IPR046357">
    <property type="entry name" value="PPIase_dom_sf"/>
</dbReference>
<feature type="coiled-coil region" evidence="10">
    <location>
        <begin position="257"/>
        <end position="291"/>
    </location>
</feature>
<dbReference type="SUPFAM" id="SSF54534">
    <property type="entry name" value="FKBP-like"/>
    <property type="match status" value="1"/>
</dbReference>
<dbReference type="PIRSF" id="PIRSF003095">
    <property type="entry name" value="Trigger_factor"/>
    <property type="match status" value="1"/>
</dbReference>
<feature type="domain" description="Trigger factor ribosome-binding bacterial" evidence="12">
    <location>
        <begin position="1"/>
        <end position="147"/>
    </location>
</feature>
<evidence type="ECO:0000259" key="12">
    <source>
        <dbReference type="Pfam" id="PF05697"/>
    </source>
</evidence>
<proteinExistence type="inferred from homology"/>
<feature type="region of interest" description="Disordered" evidence="11">
    <location>
        <begin position="422"/>
        <end position="442"/>
    </location>
</feature>
<keyword evidence="6 9" id="KW-0143">Chaperone</keyword>
<comment type="similarity">
    <text evidence="2 9">Belongs to the FKBP-type PPIase family. Tig subfamily.</text>
</comment>
<evidence type="ECO:0000256" key="2">
    <source>
        <dbReference type="ARBA" id="ARBA00005464"/>
    </source>
</evidence>
<evidence type="ECO:0000256" key="4">
    <source>
        <dbReference type="ARBA" id="ARBA00016902"/>
    </source>
</evidence>
<dbReference type="Gene3D" id="3.10.50.40">
    <property type="match status" value="1"/>
</dbReference>
<accession>A0A1R1MKW6</accession>
<dbReference type="SUPFAM" id="SSF109998">
    <property type="entry name" value="Triger factor/SurA peptide-binding domain-like"/>
    <property type="match status" value="1"/>
</dbReference>
<dbReference type="InterPro" id="IPR008880">
    <property type="entry name" value="Trigger_fac_C"/>
</dbReference>
<evidence type="ECO:0000256" key="11">
    <source>
        <dbReference type="SAM" id="MobiDB-lite"/>
    </source>
</evidence>
<evidence type="ECO:0000256" key="10">
    <source>
        <dbReference type="SAM" id="Coils"/>
    </source>
</evidence>
<name>A0A1R1MKW6_9BACT</name>
<dbReference type="SUPFAM" id="SSF102735">
    <property type="entry name" value="Trigger factor ribosome-binding domain"/>
    <property type="match status" value="1"/>
</dbReference>
<dbReference type="RefSeq" id="WP_076713062.1">
    <property type="nucleotide sequence ID" value="NZ_MOEN01000017.1"/>
</dbReference>
<dbReference type="HAMAP" id="MF_00303">
    <property type="entry name" value="Trigger_factor_Tig"/>
    <property type="match status" value="1"/>
</dbReference>
<evidence type="ECO:0000256" key="9">
    <source>
        <dbReference type="HAMAP-Rule" id="MF_00303"/>
    </source>
</evidence>
<keyword evidence="9" id="KW-0131">Cell cycle</keyword>
<dbReference type="InterPro" id="IPR027304">
    <property type="entry name" value="Trigger_fact/SurA_dom_sf"/>
</dbReference>
<sequence>MACTLNKREGVVYEAKMSFEPERVEKEVNAICKEIRKSAKIPGFRPGKAPINIIKKQYKDLIEENLVRALVPEELDKAIKDVGLTVISEPLIEELNFDDKNNALDCVIVFEVKPEIDIKPEDYESIKVTKTVRKITDEDVDKVVESLLNREAKFEEVDRPIEKGDLVELEYTAVIDGNENSGSVVAVIGENQLWPEVDEALIGKKKGDEGEVSFKAAEDEKYGDAAGKNITLKFKILSVKAKKLPELNDEFARKFGAESVEDLKKKIREDLEKAEADRQQEEVEDKIIEELLKKVEIPVPISLLKMEIQAQAENQIMRLAQFGVDVKQISPQTIAEMVKPTAEKTVKVKLLLEKVAELEGLEVTDEDVEKEIERLADMAFGGDTVLARQSLEERGLLPMVRQDVLRQKALDKLIELAEIEEMEATEENKKDESSNPAEQISS</sequence>
<evidence type="ECO:0000256" key="5">
    <source>
        <dbReference type="ARBA" id="ARBA00023110"/>
    </source>
</evidence>
<dbReference type="Pfam" id="PF05697">
    <property type="entry name" value="Trigger_N"/>
    <property type="match status" value="1"/>
</dbReference>
<keyword evidence="10" id="KW-0175">Coiled coil</keyword>
<evidence type="ECO:0000313" key="15">
    <source>
        <dbReference type="Proteomes" id="UP000187408"/>
    </source>
</evidence>
<gene>
    <name evidence="9" type="primary">tig</name>
    <name evidence="14" type="ORF">BLW93_05280</name>
</gene>
<dbReference type="EC" id="5.2.1.8" evidence="3 9"/>
<evidence type="ECO:0000313" key="14">
    <source>
        <dbReference type="EMBL" id="OMH40406.1"/>
    </source>
</evidence>
<dbReference type="EMBL" id="MOEN01000017">
    <property type="protein sequence ID" value="OMH40406.1"/>
    <property type="molecule type" value="Genomic_DNA"/>
</dbReference>
<dbReference type="InterPro" id="IPR037041">
    <property type="entry name" value="Trigger_fac_C_sf"/>
</dbReference>
<dbReference type="GO" id="GO:0005737">
    <property type="term" value="C:cytoplasm"/>
    <property type="evidence" value="ECO:0007669"/>
    <property type="project" value="UniProtKB-SubCell"/>
</dbReference>
<organism evidence="14 15">
    <name type="scientific">Desulfurobacterium indicum</name>
    <dbReference type="NCBI Taxonomy" id="1914305"/>
    <lineage>
        <taxon>Bacteria</taxon>
        <taxon>Pseudomonadati</taxon>
        <taxon>Aquificota</taxon>
        <taxon>Aquificia</taxon>
        <taxon>Desulfurobacteriales</taxon>
        <taxon>Desulfurobacteriaceae</taxon>
        <taxon>Desulfurobacterium</taxon>
    </lineage>
</organism>
<keyword evidence="9" id="KW-0963">Cytoplasm</keyword>
<dbReference type="STRING" id="1914305.BLW93_05280"/>
<dbReference type="InterPro" id="IPR036611">
    <property type="entry name" value="Trigger_fac_ribosome-bd_sf"/>
</dbReference>
<dbReference type="InterPro" id="IPR005215">
    <property type="entry name" value="Trig_fac"/>
</dbReference>
<dbReference type="Pfam" id="PF05698">
    <property type="entry name" value="Trigger_C"/>
    <property type="match status" value="1"/>
</dbReference>
<evidence type="ECO:0000256" key="7">
    <source>
        <dbReference type="ARBA" id="ARBA00023235"/>
    </source>
</evidence>
<evidence type="ECO:0000256" key="1">
    <source>
        <dbReference type="ARBA" id="ARBA00000971"/>
    </source>
</evidence>
<dbReference type="Gene3D" id="3.30.70.1050">
    <property type="entry name" value="Trigger factor ribosome-binding domain"/>
    <property type="match status" value="1"/>
</dbReference>
<dbReference type="NCBIfam" id="TIGR00115">
    <property type="entry name" value="tig"/>
    <property type="match status" value="1"/>
</dbReference>
<dbReference type="OrthoDB" id="9767721at2"/>
<dbReference type="GO" id="GO:0051301">
    <property type="term" value="P:cell division"/>
    <property type="evidence" value="ECO:0007669"/>
    <property type="project" value="UniProtKB-KW"/>
</dbReference>
<dbReference type="GO" id="GO:0006457">
    <property type="term" value="P:protein folding"/>
    <property type="evidence" value="ECO:0007669"/>
    <property type="project" value="UniProtKB-UniRule"/>
</dbReference>
<keyword evidence="15" id="KW-1185">Reference proteome</keyword>
<dbReference type="GO" id="GO:0003755">
    <property type="term" value="F:peptidyl-prolyl cis-trans isomerase activity"/>
    <property type="evidence" value="ECO:0007669"/>
    <property type="project" value="UniProtKB-UniRule"/>
</dbReference>